<dbReference type="EMBL" id="QDEB01069494">
    <property type="protein sequence ID" value="RZC35610.1"/>
    <property type="molecule type" value="Genomic_DNA"/>
</dbReference>
<accession>A0A482VSE6</accession>
<gene>
    <name evidence="1" type="ORF">BDFB_014377</name>
</gene>
<sequence length="99" mass="11366">MPERNYLSYQNNVINYRKVLATKEMINAGKEEYQLAVEAGDVKNGTPEIAVILDGAWFCQGLDVLLRQELRKYMRVKNRFCLTSKGISIEKLIKNISVL</sequence>
<evidence type="ECO:0000313" key="1">
    <source>
        <dbReference type="EMBL" id="RZC35610.1"/>
    </source>
</evidence>
<evidence type="ECO:0000313" key="2">
    <source>
        <dbReference type="Proteomes" id="UP000292052"/>
    </source>
</evidence>
<dbReference type="Proteomes" id="UP000292052">
    <property type="component" value="Unassembled WGS sequence"/>
</dbReference>
<dbReference type="OrthoDB" id="6431392at2759"/>
<dbReference type="AlphaFoldDB" id="A0A482VSE6"/>
<keyword evidence="2" id="KW-1185">Reference proteome</keyword>
<reference evidence="1 2" key="1">
    <citation type="submission" date="2017-03" db="EMBL/GenBank/DDBJ databases">
        <title>Genome of the blue death feigning beetle - Asbolus verrucosus.</title>
        <authorList>
            <person name="Rider S.D."/>
        </authorList>
    </citation>
    <scope>NUCLEOTIDE SEQUENCE [LARGE SCALE GENOMIC DNA]</scope>
    <source>
        <strain evidence="1">Butters</strain>
        <tissue evidence="1">Head and leg muscle</tissue>
    </source>
</reference>
<protein>
    <submittedName>
        <fullName evidence="1">Uncharacterized protein</fullName>
    </submittedName>
</protein>
<proteinExistence type="predicted"/>
<name>A0A482VSE6_ASBVE</name>
<comment type="caution">
    <text evidence="1">The sequence shown here is derived from an EMBL/GenBank/DDBJ whole genome shotgun (WGS) entry which is preliminary data.</text>
</comment>
<organism evidence="1 2">
    <name type="scientific">Asbolus verrucosus</name>
    <name type="common">Desert ironclad beetle</name>
    <dbReference type="NCBI Taxonomy" id="1661398"/>
    <lineage>
        <taxon>Eukaryota</taxon>
        <taxon>Metazoa</taxon>
        <taxon>Ecdysozoa</taxon>
        <taxon>Arthropoda</taxon>
        <taxon>Hexapoda</taxon>
        <taxon>Insecta</taxon>
        <taxon>Pterygota</taxon>
        <taxon>Neoptera</taxon>
        <taxon>Endopterygota</taxon>
        <taxon>Coleoptera</taxon>
        <taxon>Polyphaga</taxon>
        <taxon>Cucujiformia</taxon>
        <taxon>Tenebrionidae</taxon>
        <taxon>Pimeliinae</taxon>
        <taxon>Asbolus</taxon>
    </lineage>
</organism>